<sequence length="640" mass="74254">MDSRFSEEEIAEYNSICELLLSAGYFRVVGGMAYFLSQSNVDVEFDVSFKENPNIQEKIKISENIITAMKACRCKFTPEPVHIQGLNFKKLKPAIQWLVNQSFEYRESTERLFRRMAVSNYNSNIKLPSVSKESDKQNAITDFFTKVKSNVGLPQRLYKQKKRSQKGEEEVRVQRTLLEYGGGTGKTGTDDDNQEQRGRYSQLGKGASTVRANILAPILGLGIDKIRKANLNYLEKTQSLQSEQLKKDKENRRQKIENLQRQIDIMKDQTNALLEKADDLKQQNIIADEQNKSAENELNELKLKLKELNGVIDEYPHEQVSTLRTLIEANDQLKENEKAFKESIKEQLAYWKQKVNEAAEDFDEETVNRTKSLAVELERDSKKLEKMNALMSKKNKELAYLQRTVDNVATRPELLQYQMRFTELFVMIGLYFDELKKQFTTYNALDARKTLLDKETTTLQSILEAFPQTVKQKDAQKRIAEETARIAEQTSKTVRVRTKKLETEKGKLHQLTAEYNALVEMKQNYLALAKQLQEAMEKNEELQQRYDQGDFEEEIEEEQEEEDELNQSSNEDQKDKIQKDNVQQIQQSQDDQKKKNEKDEELDEVEEQGEEDEEDEGDEGDEGEGDEEEGEEEEAETDET</sequence>
<protein>
    <submittedName>
        <fullName evidence="7">Uncharacterized protein</fullName>
    </submittedName>
</protein>
<feature type="compositionally biased region" description="Low complexity" evidence="4">
    <location>
        <begin position="580"/>
        <end position="589"/>
    </location>
</feature>
<feature type="region of interest" description="Disordered" evidence="4">
    <location>
        <begin position="179"/>
        <end position="203"/>
    </location>
</feature>
<feature type="region of interest" description="Disordered" evidence="4">
    <location>
        <begin position="550"/>
        <end position="640"/>
    </location>
</feature>
<evidence type="ECO:0000313" key="8">
    <source>
        <dbReference type="Proteomes" id="UP000324800"/>
    </source>
</evidence>
<reference evidence="7 8" key="1">
    <citation type="submission" date="2019-03" db="EMBL/GenBank/DDBJ databases">
        <title>Single cell metagenomics reveals metabolic interactions within the superorganism composed of flagellate Streblomastix strix and complex community of Bacteroidetes bacteria on its surface.</title>
        <authorList>
            <person name="Treitli S.C."/>
            <person name="Kolisko M."/>
            <person name="Husnik F."/>
            <person name="Keeling P."/>
            <person name="Hampl V."/>
        </authorList>
    </citation>
    <scope>NUCLEOTIDE SEQUENCE [LARGE SCALE GENOMIC DNA]</scope>
    <source>
        <strain evidence="7">ST1C</strain>
    </source>
</reference>
<comment type="similarity">
    <text evidence="1">Belongs to the CCDC93 family.</text>
</comment>
<name>A0A5J4VY99_9EUKA</name>
<evidence type="ECO:0000256" key="2">
    <source>
        <dbReference type="ARBA" id="ARBA00023054"/>
    </source>
</evidence>
<feature type="domain" description="CCDC93 coiled-coil" evidence="5">
    <location>
        <begin position="154"/>
        <end position="544"/>
    </location>
</feature>
<dbReference type="InterPro" id="IPR039116">
    <property type="entry name" value="CCDC93"/>
</dbReference>
<evidence type="ECO:0000259" key="6">
    <source>
        <dbReference type="Pfam" id="PF21673"/>
    </source>
</evidence>
<dbReference type="GO" id="GO:0006893">
    <property type="term" value="P:Golgi to plasma membrane transport"/>
    <property type="evidence" value="ECO:0007669"/>
    <property type="project" value="TreeGrafter"/>
</dbReference>
<dbReference type="AlphaFoldDB" id="A0A5J4VY99"/>
<evidence type="ECO:0000313" key="7">
    <source>
        <dbReference type="EMBL" id="KAA6387176.1"/>
    </source>
</evidence>
<feature type="compositionally biased region" description="Acidic residues" evidence="4">
    <location>
        <begin position="550"/>
        <end position="565"/>
    </location>
</feature>
<organism evidence="7 8">
    <name type="scientific">Streblomastix strix</name>
    <dbReference type="NCBI Taxonomy" id="222440"/>
    <lineage>
        <taxon>Eukaryota</taxon>
        <taxon>Metamonada</taxon>
        <taxon>Preaxostyla</taxon>
        <taxon>Oxymonadida</taxon>
        <taxon>Streblomastigidae</taxon>
        <taxon>Streblomastix</taxon>
    </lineage>
</organism>
<dbReference type="EMBL" id="SNRW01004485">
    <property type="protein sequence ID" value="KAA6387176.1"/>
    <property type="molecule type" value="Genomic_DNA"/>
</dbReference>
<dbReference type="OrthoDB" id="16092at2759"/>
<feature type="coiled-coil region" evidence="3">
    <location>
        <begin position="242"/>
        <end position="404"/>
    </location>
</feature>
<dbReference type="Pfam" id="PF09762">
    <property type="entry name" value="CCDC93_CC"/>
    <property type="match status" value="1"/>
</dbReference>
<evidence type="ECO:0000256" key="3">
    <source>
        <dbReference type="SAM" id="Coils"/>
    </source>
</evidence>
<feature type="domain" description="CCDC93 N-terminal" evidence="6">
    <location>
        <begin position="9"/>
        <end position="101"/>
    </location>
</feature>
<gene>
    <name evidence="7" type="ORF">EZS28_017299</name>
</gene>
<evidence type="ECO:0000256" key="4">
    <source>
        <dbReference type="SAM" id="MobiDB-lite"/>
    </source>
</evidence>
<dbReference type="PANTHER" id="PTHR16441">
    <property type="entry name" value="FIDIPIDINE"/>
    <property type="match status" value="1"/>
</dbReference>
<dbReference type="Pfam" id="PF21673">
    <property type="entry name" value="CCDC93_N"/>
    <property type="match status" value="1"/>
</dbReference>
<feature type="compositionally biased region" description="Acidic residues" evidence="4">
    <location>
        <begin position="599"/>
        <end position="640"/>
    </location>
</feature>
<keyword evidence="2 3" id="KW-0175">Coiled coil</keyword>
<dbReference type="PANTHER" id="PTHR16441:SF0">
    <property type="entry name" value="COILED-COIL DOMAIN-CONTAINING PROTEIN 93"/>
    <property type="match status" value="1"/>
</dbReference>
<comment type="caution">
    <text evidence="7">The sequence shown here is derived from an EMBL/GenBank/DDBJ whole genome shotgun (WGS) entry which is preliminary data.</text>
</comment>
<evidence type="ECO:0000259" key="5">
    <source>
        <dbReference type="Pfam" id="PF09762"/>
    </source>
</evidence>
<dbReference type="InterPro" id="IPR019159">
    <property type="entry name" value="CCDC93_CC"/>
</dbReference>
<dbReference type="Proteomes" id="UP000324800">
    <property type="component" value="Unassembled WGS sequence"/>
</dbReference>
<proteinExistence type="inferred from homology"/>
<evidence type="ECO:0000256" key="1">
    <source>
        <dbReference type="ARBA" id="ARBA00007219"/>
    </source>
</evidence>
<accession>A0A5J4VY99</accession>
<dbReference type="InterPro" id="IPR048747">
    <property type="entry name" value="CCDC93_N"/>
</dbReference>